<organism evidence="2 3">
    <name type="scientific">Cryptococcus wingfieldii CBS 7118</name>
    <dbReference type="NCBI Taxonomy" id="1295528"/>
    <lineage>
        <taxon>Eukaryota</taxon>
        <taxon>Fungi</taxon>
        <taxon>Dikarya</taxon>
        <taxon>Basidiomycota</taxon>
        <taxon>Agaricomycotina</taxon>
        <taxon>Tremellomycetes</taxon>
        <taxon>Tremellales</taxon>
        <taxon>Cryptococcaceae</taxon>
        <taxon>Cryptococcus</taxon>
    </lineage>
</organism>
<gene>
    <name evidence="2" type="ORF">L198_01240</name>
</gene>
<keyword evidence="3" id="KW-1185">Reference proteome</keyword>
<dbReference type="EMBL" id="AWGH01000003">
    <property type="protein sequence ID" value="ODO06014.1"/>
    <property type="molecule type" value="Genomic_DNA"/>
</dbReference>
<dbReference type="AlphaFoldDB" id="A0A1E3JYN8"/>
<feature type="compositionally biased region" description="Basic and acidic residues" evidence="1">
    <location>
        <begin position="72"/>
        <end position="85"/>
    </location>
</feature>
<feature type="region of interest" description="Disordered" evidence="1">
    <location>
        <begin position="70"/>
        <end position="92"/>
    </location>
</feature>
<evidence type="ECO:0000313" key="2">
    <source>
        <dbReference type="EMBL" id="ODO06014.1"/>
    </source>
</evidence>
<dbReference type="Proteomes" id="UP000094819">
    <property type="component" value="Unassembled WGS sequence"/>
</dbReference>
<dbReference type="GeneID" id="30190453"/>
<dbReference type="RefSeq" id="XP_019034114.1">
    <property type="nucleotide sequence ID" value="XM_019173409.1"/>
</dbReference>
<evidence type="ECO:0000256" key="1">
    <source>
        <dbReference type="SAM" id="MobiDB-lite"/>
    </source>
</evidence>
<accession>A0A1E3JYN8</accession>
<sequence>MHNRTPFPLLRLFSGPQGSTTVPLYRLSTIPPACIPTSMANALERVIFGPTQFYNKEREAGITDLRQVNRHASLDMKDPADRTTDDQEAGSRNARRFWQILNPDHVFTFRYDAQVVP</sequence>
<reference evidence="2 3" key="1">
    <citation type="submission" date="2016-06" db="EMBL/GenBank/DDBJ databases">
        <title>Evolution of pathogenesis and genome organization in the Tremellales.</title>
        <authorList>
            <person name="Cuomo C."/>
            <person name="Litvintseva A."/>
            <person name="Heitman J."/>
            <person name="Chen Y."/>
            <person name="Sun S."/>
            <person name="Springer D."/>
            <person name="Dromer F."/>
            <person name="Young S."/>
            <person name="Zeng Q."/>
            <person name="Chapman S."/>
            <person name="Gujja S."/>
            <person name="Saif S."/>
            <person name="Birren B."/>
        </authorList>
    </citation>
    <scope>NUCLEOTIDE SEQUENCE [LARGE SCALE GENOMIC DNA]</scope>
    <source>
        <strain evidence="2 3">CBS 7118</strain>
    </source>
</reference>
<comment type="caution">
    <text evidence="2">The sequence shown here is derived from an EMBL/GenBank/DDBJ whole genome shotgun (WGS) entry which is preliminary data.</text>
</comment>
<proteinExistence type="predicted"/>
<name>A0A1E3JYN8_9TREE</name>
<protein>
    <submittedName>
        <fullName evidence="2">Uncharacterized protein</fullName>
    </submittedName>
</protein>
<evidence type="ECO:0000313" key="3">
    <source>
        <dbReference type="Proteomes" id="UP000094819"/>
    </source>
</evidence>